<organism evidence="1 2">
    <name type="scientific">Nitrosomonas communis</name>
    <dbReference type="NCBI Taxonomy" id="44574"/>
    <lineage>
        <taxon>Bacteria</taxon>
        <taxon>Pseudomonadati</taxon>
        <taxon>Pseudomonadota</taxon>
        <taxon>Betaproteobacteria</taxon>
        <taxon>Nitrosomonadales</taxon>
        <taxon>Nitrosomonadaceae</taxon>
        <taxon>Nitrosomonas</taxon>
    </lineage>
</organism>
<accession>A0A1H2RQA9</accession>
<name>A0A1H2RQA9_9PROT</name>
<proteinExistence type="predicted"/>
<protein>
    <submittedName>
        <fullName evidence="1">Type I restriction enzyme, R subunit</fullName>
    </submittedName>
</protein>
<dbReference type="AlphaFoldDB" id="A0A1H2RQA9"/>
<dbReference type="EMBL" id="FNNH01000005">
    <property type="protein sequence ID" value="SDW21340.1"/>
    <property type="molecule type" value="Genomic_DNA"/>
</dbReference>
<evidence type="ECO:0000313" key="2">
    <source>
        <dbReference type="Proteomes" id="UP000183454"/>
    </source>
</evidence>
<gene>
    <name evidence="1" type="ORF">SAMN05421882_100543</name>
</gene>
<dbReference type="Gene3D" id="3.90.1570.30">
    <property type="match status" value="1"/>
</dbReference>
<evidence type="ECO:0000313" key="1">
    <source>
        <dbReference type="EMBL" id="SDW21340.1"/>
    </source>
</evidence>
<sequence length="56" mass="6345">MHKKQLSERDICTQFITPALQQAGWDIASQVREEFLLTKGRIIVRGRLHARAAQAG</sequence>
<reference evidence="1 2" key="1">
    <citation type="submission" date="2016-10" db="EMBL/GenBank/DDBJ databases">
        <authorList>
            <person name="de Groot N.N."/>
        </authorList>
    </citation>
    <scope>NUCLEOTIDE SEQUENCE [LARGE SCALE GENOMIC DNA]</scope>
    <source>
        <strain evidence="1 2">Nm110</strain>
    </source>
</reference>
<dbReference type="Proteomes" id="UP000183454">
    <property type="component" value="Unassembled WGS sequence"/>
</dbReference>